<dbReference type="SUPFAM" id="SSF49899">
    <property type="entry name" value="Concanavalin A-like lectins/glucanases"/>
    <property type="match status" value="1"/>
</dbReference>
<accession>A0A6A6YLY5</accession>
<keyword evidence="4" id="KW-1185">Reference proteome</keyword>
<dbReference type="GeneID" id="54462933"/>
<dbReference type="Proteomes" id="UP000504636">
    <property type="component" value="Unplaced"/>
</dbReference>
<dbReference type="InterPro" id="IPR013320">
    <property type="entry name" value="ConA-like_dom_sf"/>
</dbReference>
<feature type="region of interest" description="Disordered" evidence="2">
    <location>
        <begin position="32"/>
        <end position="55"/>
    </location>
</feature>
<dbReference type="OrthoDB" id="2862635at2759"/>
<dbReference type="PANTHER" id="PTHR37536">
    <property type="entry name" value="PUTATIVE (AFU_ORTHOLOGUE AFUA_3G02970)-RELATED"/>
    <property type="match status" value="1"/>
</dbReference>
<gene>
    <name evidence="3 5" type="ORF">BDZ99DRAFT_476128</name>
</gene>
<evidence type="ECO:0000313" key="5">
    <source>
        <dbReference type="RefSeq" id="XP_033576850.1"/>
    </source>
</evidence>
<organism evidence="3">
    <name type="scientific">Mytilinidion resinicola</name>
    <dbReference type="NCBI Taxonomy" id="574789"/>
    <lineage>
        <taxon>Eukaryota</taxon>
        <taxon>Fungi</taxon>
        <taxon>Dikarya</taxon>
        <taxon>Ascomycota</taxon>
        <taxon>Pezizomycotina</taxon>
        <taxon>Dothideomycetes</taxon>
        <taxon>Pleosporomycetidae</taxon>
        <taxon>Mytilinidiales</taxon>
        <taxon>Mytilinidiaceae</taxon>
        <taxon>Mytilinidion</taxon>
    </lineage>
</organism>
<dbReference type="EMBL" id="MU003700">
    <property type="protein sequence ID" value="KAF2809886.1"/>
    <property type="molecule type" value="Genomic_DNA"/>
</dbReference>
<dbReference type="PANTHER" id="PTHR37536:SF1">
    <property type="entry name" value="ASPERGILLOPEPSIN, PUTAITVE (AFU_ORTHOLOGUE AFUA_7G01200)"/>
    <property type="match status" value="1"/>
</dbReference>
<proteinExistence type="predicted"/>
<dbReference type="GO" id="GO:0070007">
    <property type="term" value="F:glutamic-type endopeptidase activity"/>
    <property type="evidence" value="ECO:0007669"/>
    <property type="project" value="InterPro"/>
</dbReference>
<dbReference type="GO" id="GO:0006508">
    <property type="term" value="P:proteolysis"/>
    <property type="evidence" value="ECO:0007669"/>
    <property type="project" value="InterPro"/>
</dbReference>
<dbReference type="InterPro" id="IPR038656">
    <property type="entry name" value="Peptidase_G1_sf"/>
</dbReference>
<name>A0A6A6YLY5_9PEZI</name>
<dbReference type="RefSeq" id="XP_033576850.1">
    <property type="nucleotide sequence ID" value="XM_033722040.1"/>
</dbReference>
<evidence type="ECO:0000256" key="1">
    <source>
        <dbReference type="PIRSR" id="PIRSR600250-50"/>
    </source>
</evidence>
<sequence>MWRSVLVRGNRHHKEDFFCLYGGSSKGTVVLSNKSKGNSMRKKPSAPGTSSSLAREDAEWIVEDFEENNAEVPLSDLHTITFTSVVTKAALESVGLSGALGIEMK</sequence>
<reference evidence="5" key="2">
    <citation type="submission" date="2020-04" db="EMBL/GenBank/DDBJ databases">
        <authorList>
            <consortium name="NCBI Genome Project"/>
        </authorList>
    </citation>
    <scope>NUCLEOTIDE SEQUENCE</scope>
    <source>
        <strain evidence="5">CBS 304.34</strain>
    </source>
</reference>
<protein>
    <submittedName>
        <fullName evidence="3 5">Uncharacterized protein</fullName>
    </submittedName>
</protein>
<dbReference type="Gene3D" id="2.60.120.700">
    <property type="entry name" value="Peptidase G1"/>
    <property type="match status" value="1"/>
</dbReference>
<feature type="active site" description="Proton acceptor" evidence="1">
    <location>
        <position position="63"/>
    </location>
</feature>
<evidence type="ECO:0000313" key="3">
    <source>
        <dbReference type="EMBL" id="KAF2809886.1"/>
    </source>
</evidence>
<dbReference type="AlphaFoldDB" id="A0A6A6YLY5"/>
<dbReference type="Pfam" id="PF01828">
    <property type="entry name" value="Peptidase_A4"/>
    <property type="match status" value="1"/>
</dbReference>
<dbReference type="InterPro" id="IPR000250">
    <property type="entry name" value="Peptidase_G1"/>
</dbReference>
<reference evidence="5" key="3">
    <citation type="submission" date="2025-04" db="UniProtKB">
        <authorList>
            <consortium name="RefSeq"/>
        </authorList>
    </citation>
    <scope>IDENTIFICATION</scope>
    <source>
        <strain evidence="5">CBS 304.34</strain>
    </source>
</reference>
<evidence type="ECO:0000313" key="4">
    <source>
        <dbReference type="Proteomes" id="UP000504636"/>
    </source>
</evidence>
<reference evidence="3 5" key="1">
    <citation type="journal article" date="2020" name="Stud. Mycol.">
        <title>101 Dothideomycetes genomes: a test case for predicting lifestyles and emergence of pathogens.</title>
        <authorList>
            <person name="Haridas S."/>
            <person name="Albert R."/>
            <person name="Binder M."/>
            <person name="Bloem J."/>
            <person name="Labutti K."/>
            <person name="Salamov A."/>
            <person name="Andreopoulos B."/>
            <person name="Baker S."/>
            <person name="Barry K."/>
            <person name="Bills G."/>
            <person name="Bluhm B."/>
            <person name="Cannon C."/>
            <person name="Castanera R."/>
            <person name="Culley D."/>
            <person name="Daum C."/>
            <person name="Ezra D."/>
            <person name="Gonzalez J."/>
            <person name="Henrissat B."/>
            <person name="Kuo A."/>
            <person name="Liang C."/>
            <person name="Lipzen A."/>
            <person name="Lutzoni F."/>
            <person name="Magnuson J."/>
            <person name="Mondo S."/>
            <person name="Nolan M."/>
            <person name="Ohm R."/>
            <person name="Pangilinan J."/>
            <person name="Park H.-J."/>
            <person name="Ramirez L."/>
            <person name="Alfaro M."/>
            <person name="Sun H."/>
            <person name="Tritt A."/>
            <person name="Yoshinaga Y."/>
            <person name="Zwiers L.-H."/>
            <person name="Turgeon B."/>
            <person name="Goodwin S."/>
            <person name="Spatafora J."/>
            <person name="Crous P."/>
            <person name="Grigoriev I."/>
        </authorList>
    </citation>
    <scope>NUCLEOTIDE SEQUENCE</scope>
    <source>
        <strain evidence="3 5">CBS 304.34</strain>
    </source>
</reference>
<evidence type="ECO:0000256" key="2">
    <source>
        <dbReference type="SAM" id="MobiDB-lite"/>
    </source>
</evidence>